<gene>
    <name evidence="1" type="ORF">CTER_4763</name>
</gene>
<dbReference type="RefSeq" id="WP_004629751.1">
    <property type="nucleotide sequence ID" value="NZ_AORV01000065.1"/>
</dbReference>
<dbReference type="AlphaFoldDB" id="S0FFC5"/>
<reference evidence="1 2" key="1">
    <citation type="journal article" date="2013" name="Genome Announc.">
        <title>Draft Genome Sequence of the Cellulolytic, Mesophilic, Anaerobic Bacterium Clostridium termitidis Strain CT1112 (DSM 5398).</title>
        <authorList>
            <person name="Lal S."/>
            <person name="Ramachandran U."/>
            <person name="Zhang X."/>
            <person name="Munir R."/>
            <person name="Sparling R."/>
            <person name="Levin D.B."/>
        </authorList>
    </citation>
    <scope>NUCLEOTIDE SEQUENCE [LARGE SCALE GENOMIC DNA]</scope>
    <source>
        <strain evidence="1 2">CT1112</strain>
    </source>
</reference>
<dbReference type="STRING" id="1195236.CTER_4763"/>
<dbReference type="CDD" id="cd02980">
    <property type="entry name" value="TRX_Fd_family"/>
    <property type="match status" value="1"/>
</dbReference>
<protein>
    <submittedName>
        <fullName evidence="1">Ferredoxin</fullName>
    </submittedName>
</protein>
<dbReference type="SUPFAM" id="SSF52833">
    <property type="entry name" value="Thioredoxin-like"/>
    <property type="match status" value="1"/>
</dbReference>
<evidence type="ECO:0000313" key="2">
    <source>
        <dbReference type="Proteomes" id="UP000014155"/>
    </source>
</evidence>
<proteinExistence type="predicted"/>
<comment type="caution">
    <text evidence="1">The sequence shown here is derived from an EMBL/GenBank/DDBJ whole genome shotgun (WGS) entry which is preliminary data.</text>
</comment>
<name>S0FFC5_RUMCE</name>
<sequence>MKSIAELDEIRRKTLEQISLRSNENGLRVIVGMATCGIAAGARPVMKAFMEEINKRKLQNITVSMTGCIGACRLEPIVDIIDSEGNKTTYVKMTAEKAERVVLEHIVNGKVCSELTIGAEESKK</sequence>
<dbReference type="Gene3D" id="3.40.30.10">
    <property type="entry name" value="Glutaredoxin"/>
    <property type="match status" value="1"/>
</dbReference>
<evidence type="ECO:0000313" key="1">
    <source>
        <dbReference type="EMBL" id="EMS69530.1"/>
    </source>
</evidence>
<organism evidence="1 2">
    <name type="scientific">Ruminiclostridium cellobioparum subsp. termitidis CT1112</name>
    <dbReference type="NCBI Taxonomy" id="1195236"/>
    <lineage>
        <taxon>Bacteria</taxon>
        <taxon>Bacillati</taxon>
        <taxon>Bacillota</taxon>
        <taxon>Clostridia</taxon>
        <taxon>Eubacteriales</taxon>
        <taxon>Oscillospiraceae</taxon>
        <taxon>Ruminiclostridium</taxon>
    </lineage>
</organism>
<dbReference type="PATRIC" id="fig|1195236.3.peg.4949"/>
<keyword evidence="2" id="KW-1185">Reference proteome</keyword>
<dbReference type="eggNOG" id="COG3411">
    <property type="taxonomic scope" value="Bacteria"/>
</dbReference>
<accession>S0FFC5</accession>
<dbReference type="InterPro" id="IPR036249">
    <property type="entry name" value="Thioredoxin-like_sf"/>
</dbReference>
<dbReference type="Proteomes" id="UP000014155">
    <property type="component" value="Unassembled WGS sequence"/>
</dbReference>
<dbReference type="EMBL" id="AORV01000065">
    <property type="protein sequence ID" value="EMS69530.1"/>
    <property type="molecule type" value="Genomic_DNA"/>
</dbReference>